<reference evidence="5" key="1">
    <citation type="submission" date="2021-03" db="EMBL/GenBank/DDBJ databases">
        <authorList>
            <person name="Tran Van P."/>
        </authorList>
    </citation>
    <scope>NUCLEOTIDE SEQUENCE</scope>
</reference>
<evidence type="ECO:0000256" key="2">
    <source>
        <dbReference type="ARBA" id="ARBA00022741"/>
    </source>
</evidence>
<sequence>VCNHPELFERREAKSPLFVRCEQYVLPKLVYEEGILSHSLPSKKHILENMLSVFFAENIHRSLQPSGKRKEVESCFSFTRFCSLSPAELQGLAVGGLVF</sequence>
<keyword evidence="6" id="KW-1185">Reference proteome</keyword>
<name>A0ABN7PLV3_TIMPD</name>
<comment type="function">
    <text evidence="4">ATPase component of the INO80 complex which remodels chromatin by shifting nucleosomes and is involved in DNA repair.</text>
</comment>
<keyword evidence="2" id="KW-0547">Nucleotide-binding</keyword>
<organism evidence="5 6">
    <name type="scientific">Timema podura</name>
    <name type="common">Walking stick</name>
    <dbReference type="NCBI Taxonomy" id="61482"/>
    <lineage>
        <taxon>Eukaryota</taxon>
        <taxon>Metazoa</taxon>
        <taxon>Ecdysozoa</taxon>
        <taxon>Arthropoda</taxon>
        <taxon>Hexapoda</taxon>
        <taxon>Insecta</taxon>
        <taxon>Pterygota</taxon>
        <taxon>Neoptera</taxon>
        <taxon>Polyneoptera</taxon>
        <taxon>Phasmatodea</taxon>
        <taxon>Timematodea</taxon>
        <taxon>Timematoidea</taxon>
        <taxon>Timematidae</taxon>
        <taxon>Timema</taxon>
    </lineage>
</organism>
<gene>
    <name evidence="5" type="ORF">TPAB3V08_LOCUS14090</name>
</gene>
<keyword evidence="3 4" id="KW-0067">ATP-binding</keyword>
<dbReference type="EMBL" id="CAJPIN010064023">
    <property type="protein sequence ID" value="CAG2067147.1"/>
    <property type="molecule type" value="Genomic_DNA"/>
</dbReference>
<evidence type="ECO:0000256" key="1">
    <source>
        <dbReference type="ARBA" id="ARBA00004123"/>
    </source>
</evidence>
<keyword evidence="4" id="KW-0238">DNA-binding</keyword>
<comment type="subunit">
    <text evidence="4">Component of the INO80 chromatin-remodeling complex.</text>
</comment>
<comment type="subcellular location">
    <subcellularLocation>
        <location evidence="1 4">Nucleus</location>
    </subcellularLocation>
</comment>
<dbReference type="InterPro" id="IPR050520">
    <property type="entry name" value="INO80/SWR1_helicase"/>
</dbReference>
<comment type="domain">
    <text evidence="4">The DBINO region is involved in binding to DNA.</text>
</comment>
<keyword evidence="4" id="KW-0234">DNA repair</keyword>
<keyword evidence="4" id="KW-0378">Hydrolase</keyword>
<keyword evidence="4" id="KW-0227">DNA damage</keyword>
<dbReference type="EC" id="3.6.4.-" evidence="4"/>
<evidence type="ECO:0000256" key="4">
    <source>
        <dbReference type="RuleBase" id="RU368001"/>
    </source>
</evidence>
<accession>A0ABN7PLV3</accession>
<comment type="caution">
    <text evidence="5">The sequence shown here is derived from an EMBL/GenBank/DDBJ whole genome shotgun (WGS) entry which is preliminary data.</text>
</comment>
<dbReference type="PANTHER" id="PTHR45685:SF2">
    <property type="entry name" value="CHROMATIN-REMODELING ATPASE INO80"/>
    <property type="match status" value="1"/>
</dbReference>
<comment type="catalytic activity">
    <reaction evidence="4">
        <text>ATP + H2O = ADP + phosphate + H(+)</text>
        <dbReference type="Rhea" id="RHEA:13065"/>
        <dbReference type="ChEBI" id="CHEBI:15377"/>
        <dbReference type="ChEBI" id="CHEBI:15378"/>
        <dbReference type="ChEBI" id="CHEBI:30616"/>
        <dbReference type="ChEBI" id="CHEBI:43474"/>
        <dbReference type="ChEBI" id="CHEBI:456216"/>
    </reaction>
</comment>
<evidence type="ECO:0000256" key="3">
    <source>
        <dbReference type="ARBA" id="ARBA00022840"/>
    </source>
</evidence>
<evidence type="ECO:0000313" key="5">
    <source>
        <dbReference type="EMBL" id="CAG2067147.1"/>
    </source>
</evidence>
<dbReference type="Proteomes" id="UP001153148">
    <property type="component" value="Unassembled WGS sequence"/>
</dbReference>
<feature type="non-terminal residue" evidence="5">
    <location>
        <position position="99"/>
    </location>
</feature>
<feature type="non-terminal residue" evidence="5">
    <location>
        <position position="1"/>
    </location>
</feature>
<evidence type="ECO:0000313" key="6">
    <source>
        <dbReference type="Proteomes" id="UP001153148"/>
    </source>
</evidence>
<dbReference type="PANTHER" id="PTHR45685">
    <property type="entry name" value="HELICASE SRCAP-RELATED"/>
    <property type="match status" value="1"/>
</dbReference>
<protein>
    <recommendedName>
        <fullName evidence="4">Chromatin-remodeling ATPase INO80</fullName>
        <ecNumber evidence="4">3.6.4.-</ecNumber>
    </recommendedName>
</protein>
<comment type="similarity">
    <text evidence="4">Belongs to the SNF2/RAD54 helicase family.</text>
</comment>
<proteinExistence type="inferred from homology"/>